<keyword evidence="3" id="KW-0547">Nucleotide-binding</keyword>
<evidence type="ECO:0000256" key="2">
    <source>
        <dbReference type="ARBA" id="ARBA00022475"/>
    </source>
</evidence>
<dbReference type="PROSITE" id="PS00107">
    <property type="entry name" value="PROTEIN_KINASE_ATP"/>
    <property type="match status" value="1"/>
</dbReference>
<proteinExistence type="predicted"/>
<evidence type="ECO:0000313" key="5">
    <source>
        <dbReference type="EMBL" id="KAH6832364.1"/>
    </source>
</evidence>
<feature type="binding site" evidence="3">
    <location>
        <position position="61"/>
    </location>
    <ligand>
        <name>ATP</name>
        <dbReference type="ChEBI" id="CHEBI:30616"/>
    </ligand>
</feature>
<dbReference type="GO" id="GO:0004672">
    <property type="term" value="F:protein kinase activity"/>
    <property type="evidence" value="ECO:0007669"/>
    <property type="project" value="InterPro"/>
</dbReference>
<sequence>MMISLDPNLRVFSYKELKAATRNFHRETVLGHGGFGMVYKGWIPEDSGGKPGSGAAVAVKKLDHESMEGFIEWKSEVKILGRLNHPNLEKLMGYGWNDEVCFLVISDSGFARTVPFTHDIDNHVRTWISVNRGYLAPEFIMSGCLTSKTDVYSFGVVLVEVMTGLRAFDYNGPTKKGVMITNWIIPHLCKRRKLKNIIDPRLKGRYCFESAAKIAHLALRCLQPHPATRPTMEEVVETLQKIDTAAHLRVKSRQPSPPALTT</sequence>
<keyword evidence="2" id="KW-1003">Cell membrane</keyword>
<reference evidence="5 6" key="1">
    <citation type="journal article" date="2021" name="Nat. Commun.">
        <title>Incipient diploidization of the medicinal plant Perilla within 10,000 years.</title>
        <authorList>
            <person name="Zhang Y."/>
            <person name="Shen Q."/>
            <person name="Leng L."/>
            <person name="Zhang D."/>
            <person name="Chen S."/>
            <person name="Shi Y."/>
            <person name="Ning Z."/>
            <person name="Chen S."/>
        </authorList>
    </citation>
    <scope>NUCLEOTIDE SEQUENCE [LARGE SCALE GENOMIC DNA]</scope>
    <source>
        <strain evidence="6">cv. PC099</strain>
    </source>
</reference>
<organism evidence="5 6">
    <name type="scientific">Perilla frutescens var. hirtella</name>
    <name type="common">Perilla citriodora</name>
    <name type="synonym">Perilla setoyensis</name>
    <dbReference type="NCBI Taxonomy" id="608512"/>
    <lineage>
        <taxon>Eukaryota</taxon>
        <taxon>Viridiplantae</taxon>
        <taxon>Streptophyta</taxon>
        <taxon>Embryophyta</taxon>
        <taxon>Tracheophyta</taxon>
        <taxon>Spermatophyta</taxon>
        <taxon>Magnoliopsida</taxon>
        <taxon>eudicotyledons</taxon>
        <taxon>Gunneridae</taxon>
        <taxon>Pentapetalae</taxon>
        <taxon>asterids</taxon>
        <taxon>lamiids</taxon>
        <taxon>Lamiales</taxon>
        <taxon>Lamiaceae</taxon>
        <taxon>Nepetoideae</taxon>
        <taxon>Elsholtzieae</taxon>
        <taxon>Perilla</taxon>
    </lineage>
</organism>
<dbReference type="InterPro" id="IPR001245">
    <property type="entry name" value="Ser-Thr/Tyr_kinase_cat_dom"/>
</dbReference>
<dbReference type="Pfam" id="PF07714">
    <property type="entry name" value="PK_Tyr_Ser-Thr"/>
    <property type="match status" value="1"/>
</dbReference>
<dbReference type="InterPro" id="IPR011009">
    <property type="entry name" value="Kinase-like_dom_sf"/>
</dbReference>
<dbReference type="PANTHER" id="PTHR45621">
    <property type="entry name" value="OS01G0588500 PROTEIN-RELATED"/>
    <property type="match status" value="1"/>
</dbReference>
<dbReference type="InterPro" id="IPR050823">
    <property type="entry name" value="Plant_Ser_Thr_Prot_Kinase"/>
</dbReference>
<dbReference type="Gene3D" id="3.30.200.20">
    <property type="entry name" value="Phosphorylase Kinase, domain 1"/>
    <property type="match status" value="1"/>
</dbReference>
<evidence type="ECO:0000313" key="6">
    <source>
        <dbReference type="Proteomes" id="UP001190926"/>
    </source>
</evidence>
<gene>
    <name evidence="5" type="ORF">C2S53_007224</name>
</gene>
<dbReference type="GO" id="GO:0005886">
    <property type="term" value="C:plasma membrane"/>
    <property type="evidence" value="ECO:0007669"/>
    <property type="project" value="UniProtKB-SubCell"/>
</dbReference>
<dbReference type="AlphaFoldDB" id="A0AAD4JEI1"/>
<dbReference type="InterPro" id="IPR017441">
    <property type="entry name" value="Protein_kinase_ATP_BS"/>
</dbReference>
<protein>
    <recommendedName>
        <fullName evidence="4">Protein kinase domain-containing protein</fullName>
    </recommendedName>
</protein>
<evidence type="ECO:0000259" key="4">
    <source>
        <dbReference type="PROSITE" id="PS50011"/>
    </source>
</evidence>
<keyword evidence="2" id="KW-0472">Membrane</keyword>
<dbReference type="Proteomes" id="UP001190926">
    <property type="component" value="Unassembled WGS sequence"/>
</dbReference>
<dbReference type="InterPro" id="IPR000719">
    <property type="entry name" value="Prot_kinase_dom"/>
</dbReference>
<keyword evidence="6" id="KW-1185">Reference proteome</keyword>
<dbReference type="SUPFAM" id="SSF56112">
    <property type="entry name" value="Protein kinase-like (PK-like)"/>
    <property type="match status" value="1"/>
</dbReference>
<dbReference type="GO" id="GO:0005524">
    <property type="term" value="F:ATP binding"/>
    <property type="evidence" value="ECO:0007669"/>
    <property type="project" value="UniProtKB-UniRule"/>
</dbReference>
<accession>A0AAD4JEI1</accession>
<feature type="domain" description="Protein kinase" evidence="4">
    <location>
        <begin position="1"/>
        <end position="250"/>
    </location>
</feature>
<comment type="subcellular location">
    <subcellularLocation>
        <location evidence="1">Cell membrane</location>
    </subcellularLocation>
</comment>
<dbReference type="EMBL" id="SDAM02000071">
    <property type="protein sequence ID" value="KAH6832364.1"/>
    <property type="molecule type" value="Genomic_DNA"/>
</dbReference>
<comment type="caution">
    <text evidence="5">The sequence shown here is derived from an EMBL/GenBank/DDBJ whole genome shotgun (WGS) entry which is preliminary data.</text>
</comment>
<name>A0AAD4JEI1_PERFH</name>
<dbReference type="Gene3D" id="1.10.510.10">
    <property type="entry name" value="Transferase(Phosphotransferase) domain 1"/>
    <property type="match status" value="1"/>
</dbReference>
<evidence type="ECO:0000256" key="3">
    <source>
        <dbReference type="PROSITE-ProRule" id="PRU10141"/>
    </source>
</evidence>
<keyword evidence="3" id="KW-0067">ATP-binding</keyword>
<evidence type="ECO:0000256" key="1">
    <source>
        <dbReference type="ARBA" id="ARBA00004236"/>
    </source>
</evidence>
<dbReference type="PROSITE" id="PS50011">
    <property type="entry name" value="PROTEIN_KINASE_DOM"/>
    <property type="match status" value="1"/>
</dbReference>